<sequence>MSVSVPYGGSPVQLLVVTTSHGAALLAAAADAGLLGPARERLPVVASAAPVPEAVPAPAAPPGAAPPLARFGRVLSWDAVVRPLHPGGWVPRADDAPLWERQLRALWGLGGAGVELVVERVESAPARALARIFPDAPLTVLAPGLSAYGPTPGRLDPLTGTRVRRVLHPDVLPGLRPLLLAEFGTAARAVPATALRAVAAEWARELEPPVPEAGGRAPGEDAFEGCALLLGQDPAAPGALPPAEEGRLYGRMLRRVRELGHRTVVWTPHPAAPAHRVRGLAALAGELGVTLGVPGGVPGGAPPAEALYERLRPALVAGCASGALLTAGALHGLPAARLGTGALLEGMVPYENADRVPAVLVHELLPDLAAGEPAGVVPPGPGETAELAELAELAGLVRAVAYCMWPRVRPELRGEAERFLAACSRDRLRRHFARRRLAALALPGAVPASLAPLARSTTVRRTARRARAVVRAVR</sequence>
<protein>
    <submittedName>
        <fullName evidence="1">Uncharacterized protein</fullName>
    </submittedName>
</protein>
<keyword evidence="2" id="KW-1185">Reference proteome</keyword>
<dbReference type="Proteomes" id="UP000230407">
    <property type="component" value="Unassembled WGS sequence"/>
</dbReference>
<dbReference type="EMBL" id="PGGW01000057">
    <property type="protein sequence ID" value="PJE96751.1"/>
    <property type="molecule type" value="Genomic_DNA"/>
</dbReference>
<gene>
    <name evidence="1" type="ORF">CUT44_17165</name>
</gene>
<name>A0A2M8LXT0_9ACTN</name>
<accession>A0A2M8LXT0</accession>
<proteinExistence type="predicted"/>
<reference evidence="1 2" key="1">
    <citation type="submission" date="2017-11" db="EMBL/GenBank/DDBJ databases">
        <title>Streptomyces carmine sp. nov., a novel actinomycete isolated from Sophora alopecuroides in Xinjiang, China.</title>
        <authorList>
            <person name="Wang Y."/>
            <person name="Luo X."/>
            <person name="Wan C."/>
            <person name="Zhang L."/>
        </authorList>
    </citation>
    <scope>NUCLEOTIDE SEQUENCE [LARGE SCALE GENOMIC DNA]</scope>
    <source>
        <strain evidence="1 2">TRM SA0054</strain>
    </source>
</reference>
<dbReference type="RefSeq" id="WP_100202736.1">
    <property type="nucleotide sequence ID" value="NZ_PGGW01000057.1"/>
</dbReference>
<evidence type="ECO:0000313" key="2">
    <source>
        <dbReference type="Proteomes" id="UP000230407"/>
    </source>
</evidence>
<organism evidence="1 2">
    <name type="scientific">Streptomyces carminius</name>
    <dbReference type="NCBI Taxonomy" id="2665496"/>
    <lineage>
        <taxon>Bacteria</taxon>
        <taxon>Bacillati</taxon>
        <taxon>Actinomycetota</taxon>
        <taxon>Actinomycetes</taxon>
        <taxon>Kitasatosporales</taxon>
        <taxon>Streptomycetaceae</taxon>
        <taxon>Streptomyces</taxon>
    </lineage>
</organism>
<evidence type="ECO:0000313" key="1">
    <source>
        <dbReference type="EMBL" id="PJE96751.1"/>
    </source>
</evidence>
<dbReference type="AlphaFoldDB" id="A0A2M8LXT0"/>
<comment type="caution">
    <text evidence="1">The sequence shown here is derived from an EMBL/GenBank/DDBJ whole genome shotgun (WGS) entry which is preliminary data.</text>
</comment>